<evidence type="ECO:0000313" key="4">
    <source>
        <dbReference type="EMBL" id="ETV77776.1"/>
    </source>
</evidence>
<dbReference type="EMBL" id="KI913132">
    <property type="protein sequence ID" value="ETV77776.1"/>
    <property type="molecule type" value="Genomic_DNA"/>
</dbReference>
<dbReference type="InterPro" id="IPR024584">
    <property type="entry name" value="Tuberin_N"/>
</dbReference>
<dbReference type="PANTHER" id="PTHR10063:SF0">
    <property type="entry name" value="TUBERIN"/>
    <property type="match status" value="1"/>
</dbReference>
<dbReference type="InterPro" id="IPR027107">
    <property type="entry name" value="Tuberin/Ral-act_asu"/>
</dbReference>
<dbReference type="OrthoDB" id="19311at2759"/>
<feature type="domain" description="Rap-GAP" evidence="3">
    <location>
        <begin position="1146"/>
        <end position="1389"/>
    </location>
</feature>
<dbReference type="STRING" id="112090.W4GES4"/>
<dbReference type="GO" id="GO:0005634">
    <property type="term" value="C:nucleus"/>
    <property type="evidence" value="ECO:0007669"/>
    <property type="project" value="InterPro"/>
</dbReference>
<dbReference type="GeneID" id="20810616"/>
<dbReference type="GO" id="GO:0051056">
    <property type="term" value="P:regulation of small GTPase mediated signal transduction"/>
    <property type="evidence" value="ECO:0007669"/>
    <property type="project" value="InterPro"/>
</dbReference>
<reference evidence="4" key="1">
    <citation type="submission" date="2013-12" db="EMBL/GenBank/DDBJ databases">
        <title>The Genome Sequence of Aphanomyces astaci APO3.</title>
        <authorList>
            <consortium name="The Broad Institute Genomics Platform"/>
            <person name="Russ C."/>
            <person name="Tyler B."/>
            <person name="van West P."/>
            <person name="Dieguez-Uribeondo J."/>
            <person name="Young S.K."/>
            <person name="Zeng Q."/>
            <person name="Gargeya S."/>
            <person name="Fitzgerald M."/>
            <person name="Abouelleil A."/>
            <person name="Alvarado L."/>
            <person name="Chapman S.B."/>
            <person name="Gainer-Dewar J."/>
            <person name="Goldberg J."/>
            <person name="Griggs A."/>
            <person name="Gujja S."/>
            <person name="Hansen M."/>
            <person name="Howarth C."/>
            <person name="Imamovic A."/>
            <person name="Ireland A."/>
            <person name="Larimer J."/>
            <person name="McCowan C."/>
            <person name="Murphy C."/>
            <person name="Pearson M."/>
            <person name="Poon T.W."/>
            <person name="Priest M."/>
            <person name="Roberts A."/>
            <person name="Saif S."/>
            <person name="Shea T."/>
            <person name="Sykes S."/>
            <person name="Wortman J."/>
            <person name="Nusbaum C."/>
            <person name="Birren B."/>
        </authorList>
    </citation>
    <scope>NUCLEOTIDE SEQUENCE [LARGE SCALE GENOMIC DNA]</scope>
    <source>
        <strain evidence="4">APO3</strain>
    </source>
</reference>
<feature type="region of interest" description="Disordered" evidence="2">
    <location>
        <begin position="1243"/>
        <end position="1263"/>
    </location>
</feature>
<keyword evidence="1" id="KW-0343">GTPase activation</keyword>
<dbReference type="PROSITE" id="PS50085">
    <property type="entry name" value="RAPGAP"/>
    <property type="match status" value="1"/>
</dbReference>
<dbReference type="InterPro" id="IPR011989">
    <property type="entry name" value="ARM-like"/>
</dbReference>
<proteinExistence type="predicted"/>
<feature type="region of interest" description="Disordered" evidence="2">
    <location>
        <begin position="1"/>
        <end position="47"/>
    </location>
</feature>
<dbReference type="InterPro" id="IPR016024">
    <property type="entry name" value="ARM-type_fold"/>
</dbReference>
<dbReference type="InterPro" id="IPR035974">
    <property type="entry name" value="Rap/Ran-GAP_sf"/>
</dbReference>
<evidence type="ECO:0000256" key="2">
    <source>
        <dbReference type="SAM" id="MobiDB-lite"/>
    </source>
</evidence>
<gene>
    <name evidence="4" type="ORF">H257_08620</name>
</gene>
<evidence type="ECO:0000256" key="1">
    <source>
        <dbReference type="ARBA" id="ARBA00022468"/>
    </source>
</evidence>
<dbReference type="SUPFAM" id="SSF111347">
    <property type="entry name" value="Rap/Ran-GAP"/>
    <property type="match status" value="1"/>
</dbReference>
<dbReference type="Gene3D" id="1.25.10.10">
    <property type="entry name" value="Leucine-rich Repeat Variant"/>
    <property type="match status" value="1"/>
</dbReference>
<dbReference type="Gene3D" id="3.40.50.11210">
    <property type="entry name" value="Rap/Ran-GAP"/>
    <property type="match status" value="1"/>
</dbReference>
<name>W4GES4_APHAT</name>
<dbReference type="SUPFAM" id="SSF48371">
    <property type="entry name" value="ARM repeat"/>
    <property type="match status" value="2"/>
</dbReference>
<sequence>MSSSENSPPAPAKINAQQSSALAKRTAHKATSLRQQHDQPTDDTARTSDDLVSQINLLVHMYTLRREDAADHVADSLGFSVYLTSSRVDERAFVAHVAKVAAGLRRVRVDSCHLQSAWQCVDKLLSHRNHDTRAIAYTFLDVCLELHYDRVPLGMRLAIFQLLTTGHGEFLRRQNSLRLLVQDGRTVLPFAKDLGWVLLTLLETSDAQKELSSLLHCILRRSPHALEPEIVTSITTLLSGRADAAYARRDKDACKRFLKFMTILVNHELDAAAATPECLASLCGLVNVKEDGVSTWAIIKHLLSGASRYQVLHGLLGLLEAPVAPFVVRGAVFFIGMSAWGSQRVTSLEVGRSSVLRSLLPAVQSPHSIVIFEVVLSLQRLIKKYGDQMLIEWDLVFDYLRRLFPWMAAQAFADEGPADRLAGELLDTLLLVEALHHPKQLSDPPLSSSHRRFQGNLYDFYAVVEVYMAYCPLATVTNLVTFRAEACHPASDSNWLANLHDLVATFFASTGVHVIIRLQALSVLDEIVTLCRHICEDRVLDDLFVPCLQLVHDDDDPQVREAGLDLIVRVAREVDSVKFYPLVDLLHMAATSAKFADAKHKATHGLVTLFHACFPHIPSTRCVRIFELLTGYAVTHRDSYVRGVAITCLRQVCTANASFHMLLTDETTHEDGRSTRTSPFLMACRGPTTKPSVGILPIPKLVVAALTMASTETHAANFDVAVDVLVRMVENRYVLHDVDMNDMTVKLVSCVDCRAFGRAAAAPPLSPLPPRRPRLRAHTDSHVLIADMMDEEQTADAVSGRTTKTVLTQYLTRGVELLLLLASYQSRVSPAVLHRVLLTFVSVLDFEPTVATASVSPTMLKRTKSTMQVLPLACCAPDIDGLQAAEVALVHAVTRGLCVMALIQPHPVVATLPAILHTLVHRVCKPLDDINGPRVHSVEIILCLCLALVWNFLHVLPPSLDDDINDKVNSNDDKVVQSDDLVVALALQALCRPASKFMASLALQVLMQCFSQSKFTRRDHLARAILPTLLHAHKSSLVDAAVDFIQTHVHHLPLPPSNTVAALNGPATCHPSTKTSWYHRGSILTLCTTDRDAVITVRYATITHTWTLPSNDPMQLMTTVFRLDPLALDSPSMQRLVEGAPLSRALAVLDRSPTYETHKVGVLYVPHDKATEIELLEVVGGSPRYLEFLRGLGEMVPLQHLVGYNGGLDISTSQSDGKYGLVYRDAITHVMFHVATFMVAPETSSSSPTATSDSPPDSGRHIAKKRHIGNDFVHIEYLDYDDTDNDDGIPSLGGQFSDVRIFVQPLTGGDDLFRTRVQCKHAATLAPFGPLHGVQVVPGHMVAAAVRLTAIHANLACREMHQDRFEFVLNVEDRLRQIKQIGTRFVDATASPMV</sequence>
<dbReference type="Pfam" id="PF11864">
    <property type="entry name" value="DUF3384"/>
    <property type="match status" value="1"/>
</dbReference>
<dbReference type="Pfam" id="PF02145">
    <property type="entry name" value="Rap_GAP"/>
    <property type="match status" value="1"/>
</dbReference>
<dbReference type="GO" id="GO:0005096">
    <property type="term" value="F:GTPase activator activity"/>
    <property type="evidence" value="ECO:0007669"/>
    <property type="project" value="UniProtKB-KW"/>
</dbReference>
<dbReference type="GO" id="GO:0005737">
    <property type="term" value="C:cytoplasm"/>
    <property type="evidence" value="ECO:0007669"/>
    <property type="project" value="TreeGrafter"/>
</dbReference>
<organism evidence="4">
    <name type="scientific">Aphanomyces astaci</name>
    <name type="common">Crayfish plague agent</name>
    <dbReference type="NCBI Taxonomy" id="112090"/>
    <lineage>
        <taxon>Eukaryota</taxon>
        <taxon>Sar</taxon>
        <taxon>Stramenopiles</taxon>
        <taxon>Oomycota</taxon>
        <taxon>Saprolegniomycetes</taxon>
        <taxon>Saprolegniales</taxon>
        <taxon>Verrucalvaceae</taxon>
        <taxon>Aphanomyces</taxon>
    </lineage>
</organism>
<dbReference type="InterPro" id="IPR000331">
    <property type="entry name" value="Rap/Ran_GAP_dom"/>
</dbReference>
<accession>W4GES4</accession>
<dbReference type="VEuPathDB" id="FungiDB:H257_08620"/>
<dbReference type="PANTHER" id="PTHR10063">
    <property type="entry name" value="TUBERIN"/>
    <property type="match status" value="1"/>
</dbReference>
<protein>
    <recommendedName>
        <fullName evidence="3">Rap-GAP domain-containing protein</fullName>
    </recommendedName>
</protein>
<dbReference type="RefSeq" id="XP_009832886.1">
    <property type="nucleotide sequence ID" value="XM_009834584.1"/>
</dbReference>
<evidence type="ECO:0000259" key="3">
    <source>
        <dbReference type="PROSITE" id="PS50085"/>
    </source>
</evidence>
<feature type="compositionally biased region" description="Basic and acidic residues" evidence="2">
    <location>
        <begin position="35"/>
        <end position="47"/>
    </location>
</feature>
<feature type="compositionally biased region" description="Low complexity" evidence="2">
    <location>
        <begin position="1243"/>
        <end position="1257"/>
    </location>
</feature>